<gene>
    <name evidence="1" type="ORF">CTEN210_00808</name>
</gene>
<reference evidence="1 2" key="1">
    <citation type="journal article" date="2021" name="Sci. Rep.">
        <title>The genome of the diatom Chaetoceros tenuissimus carries an ancient integrated fragment of an extant virus.</title>
        <authorList>
            <person name="Hongo Y."/>
            <person name="Kimura K."/>
            <person name="Takaki Y."/>
            <person name="Yoshida Y."/>
            <person name="Baba S."/>
            <person name="Kobayashi G."/>
            <person name="Nagasaki K."/>
            <person name="Hano T."/>
            <person name="Tomaru Y."/>
        </authorList>
    </citation>
    <scope>NUCLEOTIDE SEQUENCE [LARGE SCALE GENOMIC DNA]</scope>
    <source>
        <strain evidence="1 2">NIES-3715</strain>
    </source>
</reference>
<name>A0AAD3CEU8_9STRA</name>
<dbReference type="Proteomes" id="UP001054902">
    <property type="component" value="Unassembled WGS sequence"/>
</dbReference>
<dbReference type="AlphaFoldDB" id="A0AAD3CEU8"/>
<organism evidence="1 2">
    <name type="scientific">Chaetoceros tenuissimus</name>
    <dbReference type="NCBI Taxonomy" id="426638"/>
    <lineage>
        <taxon>Eukaryota</taxon>
        <taxon>Sar</taxon>
        <taxon>Stramenopiles</taxon>
        <taxon>Ochrophyta</taxon>
        <taxon>Bacillariophyta</taxon>
        <taxon>Coscinodiscophyceae</taxon>
        <taxon>Chaetocerotophycidae</taxon>
        <taxon>Chaetocerotales</taxon>
        <taxon>Chaetocerotaceae</taxon>
        <taxon>Chaetoceros</taxon>
    </lineage>
</organism>
<evidence type="ECO:0000313" key="1">
    <source>
        <dbReference type="EMBL" id="GFH44334.1"/>
    </source>
</evidence>
<comment type="caution">
    <text evidence="1">The sequence shown here is derived from an EMBL/GenBank/DDBJ whole genome shotgun (WGS) entry which is preliminary data.</text>
</comment>
<evidence type="ECO:0000313" key="2">
    <source>
        <dbReference type="Proteomes" id="UP001054902"/>
    </source>
</evidence>
<keyword evidence="2" id="KW-1185">Reference proteome</keyword>
<protein>
    <submittedName>
        <fullName evidence="1">Uncharacterized protein</fullName>
    </submittedName>
</protein>
<accession>A0AAD3CEU8</accession>
<proteinExistence type="predicted"/>
<sequence>MDELVKSQETCSWTDSTWNINEIWKVPIRNRWNNASYVCFSFATHQFSSPKIGGEDTSISLHQSLRFIHKTNERKLNSLCKTFAFNGGVGSNPLRDTDDYSAIDESGQSLLEYCSLNDCCTGGSGQECRDWSPDPQVTYEMCPYSCHGDDSCTGIASDSAAGTVVSIQSGSCHEEGSCHRIAKSSPQVLNIRIEENSCLG</sequence>
<dbReference type="EMBL" id="BLLK01000019">
    <property type="protein sequence ID" value="GFH44334.1"/>
    <property type="molecule type" value="Genomic_DNA"/>
</dbReference>